<evidence type="ECO:0000313" key="6">
    <source>
        <dbReference type="EMBL" id="KAG6966435.1"/>
    </source>
</evidence>
<dbReference type="Proteomes" id="UP000251314">
    <property type="component" value="Unassembled WGS sequence"/>
</dbReference>
<dbReference type="Proteomes" id="UP000736787">
    <property type="component" value="Unassembled WGS sequence"/>
</dbReference>
<evidence type="ECO:0000313" key="4">
    <source>
        <dbReference type="EMBL" id="KAG2996733.1"/>
    </source>
</evidence>
<dbReference type="EMBL" id="RCMK01000040">
    <property type="protein sequence ID" value="KAG2952280.1"/>
    <property type="molecule type" value="Genomic_DNA"/>
</dbReference>
<dbReference type="Proteomes" id="UP000735874">
    <property type="component" value="Unassembled WGS sequence"/>
</dbReference>
<dbReference type="Proteomes" id="UP000760860">
    <property type="component" value="Unassembled WGS sequence"/>
</dbReference>
<reference evidence="6" key="3">
    <citation type="submission" date="2021-01" db="EMBL/GenBank/DDBJ databases">
        <title>Phytophthora aleatoria, a newly-described species from Pinus radiata is distinct from Phytophthora cactorum isolates based on comparative genomics.</title>
        <authorList>
            <person name="Mcdougal R."/>
            <person name="Panda P."/>
            <person name="Williams N."/>
            <person name="Studholme D.J."/>
        </authorList>
    </citation>
    <scope>NUCLEOTIDE SEQUENCE</scope>
    <source>
        <strain evidence="6">NZFS 3830</strain>
    </source>
</reference>
<dbReference type="Proteomes" id="UP000774804">
    <property type="component" value="Unassembled WGS sequence"/>
</dbReference>
<dbReference type="EMBL" id="JAENGZ010000173">
    <property type="protein sequence ID" value="KAG6966435.1"/>
    <property type="molecule type" value="Genomic_DNA"/>
</dbReference>
<sequence>MSVLKSIVAGLDQMWTWKVGMLFCPQLANVQTWTLPDVDCMKIDCQTGIYKWVHGSNAKRGQKVITLIQTGRSGGVVG</sequence>
<proteinExistence type="predicted"/>
<dbReference type="EMBL" id="MJFZ01000063">
    <property type="protein sequence ID" value="RAW39597.1"/>
    <property type="molecule type" value="Genomic_DNA"/>
</dbReference>
<organism evidence="7 8">
    <name type="scientific">Phytophthora cactorum</name>
    <dbReference type="NCBI Taxonomy" id="29920"/>
    <lineage>
        <taxon>Eukaryota</taxon>
        <taxon>Sar</taxon>
        <taxon>Stramenopiles</taxon>
        <taxon>Oomycota</taxon>
        <taxon>Peronosporomycetes</taxon>
        <taxon>Peronosporales</taxon>
        <taxon>Peronosporaceae</taxon>
        <taxon>Phytophthora</taxon>
    </lineage>
</organism>
<reference evidence="7 8" key="1">
    <citation type="submission" date="2018-01" db="EMBL/GenBank/DDBJ databases">
        <title>Draft genome of the strawberry crown rot pathogen Phytophthora cactorum.</title>
        <authorList>
            <person name="Armitage A.D."/>
            <person name="Lysoe E."/>
            <person name="Nellist C.F."/>
            <person name="Harrison R.J."/>
            <person name="Brurberg M.B."/>
        </authorList>
    </citation>
    <scope>NUCLEOTIDE SEQUENCE [LARGE SCALE GENOMIC DNA]</scope>
    <source>
        <strain evidence="7 8">10300</strain>
    </source>
</reference>
<dbReference type="OrthoDB" id="88783at2759"/>
<dbReference type="EMBL" id="RCMV01000024">
    <property type="protein sequence ID" value="KAG3227941.1"/>
    <property type="molecule type" value="Genomic_DNA"/>
</dbReference>
<evidence type="ECO:0000313" key="3">
    <source>
        <dbReference type="EMBL" id="KAG2952280.1"/>
    </source>
</evidence>
<protein>
    <submittedName>
        <fullName evidence="7">Uncharacterized protein</fullName>
    </submittedName>
</protein>
<dbReference type="Proteomes" id="UP000688947">
    <property type="component" value="Unassembled WGS sequence"/>
</dbReference>
<dbReference type="Proteomes" id="UP000697107">
    <property type="component" value="Unassembled WGS sequence"/>
</dbReference>
<name>A0A329SRY5_9STRA</name>
<reference evidence="1" key="2">
    <citation type="submission" date="2018-10" db="EMBL/GenBank/DDBJ databases">
        <title>Effector identification in a new, highly contiguous assembly of the strawberry crown rot pathogen Phytophthora cactorum.</title>
        <authorList>
            <person name="Armitage A.D."/>
            <person name="Nellist C.F."/>
            <person name="Bates H."/>
            <person name="Vickerstaff R.J."/>
            <person name="Harrison R.J."/>
        </authorList>
    </citation>
    <scope>NUCLEOTIDE SEQUENCE</scope>
    <source>
        <strain evidence="1">15-7</strain>
        <strain evidence="2">4032</strain>
        <strain evidence="3">4040</strain>
        <strain evidence="4">P415</strain>
        <strain evidence="5">P421</strain>
    </source>
</reference>
<comment type="caution">
    <text evidence="7">The sequence shown here is derived from an EMBL/GenBank/DDBJ whole genome shotgun (WGS) entry which is preliminary data.</text>
</comment>
<gene>
    <name evidence="6" type="ORF">JG687_00004843</name>
    <name evidence="7" type="ORF">PC110_g4214</name>
    <name evidence="1" type="ORF">PC113_g2949</name>
    <name evidence="2" type="ORF">PC115_g2558</name>
    <name evidence="3" type="ORF">PC117_g2933</name>
    <name evidence="4" type="ORF">PC118_g2307</name>
    <name evidence="5" type="ORF">PC129_g1511</name>
</gene>
<evidence type="ECO:0000313" key="5">
    <source>
        <dbReference type="EMBL" id="KAG3227941.1"/>
    </source>
</evidence>
<dbReference type="AlphaFoldDB" id="A0A329SRY5"/>
<evidence type="ECO:0000313" key="2">
    <source>
        <dbReference type="EMBL" id="KAG2940461.1"/>
    </source>
</evidence>
<dbReference type="EMBL" id="RCMG01000042">
    <property type="protein sequence ID" value="KAG2866303.1"/>
    <property type="molecule type" value="Genomic_DNA"/>
</dbReference>
<dbReference type="VEuPathDB" id="FungiDB:PC110_g4214"/>
<evidence type="ECO:0000313" key="1">
    <source>
        <dbReference type="EMBL" id="KAG2866303.1"/>
    </source>
</evidence>
<keyword evidence="8" id="KW-1185">Reference proteome</keyword>
<dbReference type="EMBL" id="RCMI01000038">
    <property type="protein sequence ID" value="KAG2940461.1"/>
    <property type="molecule type" value="Genomic_DNA"/>
</dbReference>
<dbReference type="EMBL" id="RCML01000033">
    <property type="protein sequence ID" value="KAG2996733.1"/>
    <property type="molecule type" value="Genomic_DNA"/>
</dbReference>
<accession>A0A329SRY5</accession>
<evidence type="ECO:0000313" key="7">
    <source>
        <dbReference type="EMBL" id="RAW39597.1"/>
    </source>
</evidence>
<evidence type="ECO:0000313" key="8">
    <source>
        <dbReference type="Proteomes" id="UP000251314"/>
    </source>
</evidence>